<evidence type="ECO:0000256" key="1">
    <source>
        <dbReference type="SAM" id="Phobius"/>
    </source>
</evidence>
<dbReference type="RefSeq" id="WP_313917150.1">
    <property type="nucleotide sequence ID" value="NZ_CP135076.1"/>
</dbReference>
<keyword evidence="3" id="KW-1185">Reference proteome</keyword>
<evidence type="ECO:0008006" key="4">
    <source>
        <dbReference type="Google" id="ProtNLM"/>
    </source>
</evidence>
<dbReference type="EMBL" id="CP135076">
    <property type="protein sequence ID" value="WNO54542.1"/>
    <property type="molecule type" value="Genomic_DNA"/>
</dbReference>
<feature type="transmembrane region" description="Helical" evidence="1">
    <location>
        <begin position="43"/>
        <end position="64"/>
    </location>
</feature>
<gene>
    <name evidence="2" type="ORF">RPR59_04615</name>
</gene>
<dbReference type="Proteomes" id="UP001302249">
    <property type="component" value="Chromosome"/>
</dbReference>
<reference evidence="2 3" key="1">
    <citation type="submission" date="2023-09" db="EMBL/GenBank/DDBJ databases">
        <authorList>
            <person name="Rey-Velasco X."/>
        </authorList>
    </citation>
    <scope>NUCLEOTIDE SEQUENCE [LARGE SCALE GENOMIC DNA]</scope>
    <source>
        <strain evidence="2 3">W311</strain>
    </source>
</reference>
<organism evidence="2 3">
    <name type="scientific">Stakelama saccharophila</name>
    <dbReference type="NCBI Taxonomy" id="3075605"/>
    <lineage>
        <taxon>Bacteria</taxon>
        <taxon>Pseudomonadati</taxon>
        <taxon>Pseudomonadota</taxon>
        <taxon>Alphaproteobacteria</taxon>
        <taxon>Sphingomonadales</taxon>
        <taxon>Sphingomonadaceae</taxon>
        <taxon>Stakelama</taxon>
    </lineage>
</organism>
<sequence length="72" mass="7769">MTDPDRTARTRYFAMTLTRIAGAAGAVLGVLLLARATDTTTRILGVAIVLAALYMIATVPRALARKWRTPKP</sequence>
<name>A0ABZ0BBG3_9SPHN</name>
<feature type="transmembrane region" description="Helical" evidence="1">
    <location>
        <begin position="12"/>
        <end position="37"/>
    </location>
</feature>
<evidence type="ECO:0000313" key="3">
    <source>
        <dbReference type="Proteomes" id="UP001302249"/>
    </source>
</evidence>
<accession>A0ABZ0BBG3</accession>
<evidence type="ECO:0000313" key="2">
    <source>
        <dbReference type="EMBL" id="WNO54542.1"/>
    </source>
</evidence>
<protein>
    <recommendedName>
        <fullName evidence="4">Major facilitator superfamily (MFS) profile domain-containing protein</fullName>
    </recommendedName>
</protein>
<keyword evidence="1" id="KW-0472">Membrane</keyword>
<proteinExistence type="predicted"/>
<keyword evidence="1" id="KW-0812">Transmembrane</keyword>
<keyword evidence="1" id="KW-1133">Transmembrane helix</keyword>